<dbReference type="InterPro" id="IPR050090">
    <property type="entry name" value="Tyrosine_recombinase_XerCD"/>
</dbReference>
<dbReference type="GO" id="GO:0006310">
    <property type="term" value="P:DNA recombination"/>
    <property type="evidence" value="ECO:0007669"/>
    <property type="project" value="UniProtKB-KW"/>
</dbReference>
<dbReference type="InterPro" id="IPR011010">
    <property type="entry name" value="DNA_brk_join_enz"/>
</dbReference>
<dbReference type="EMBL" id="VUND01000001">
    <property type="protein sequence ID" value="MST60014.1"/>
    <property type="molecule type" value="Genomic_DNA"/>
</dbReference>
<evidence type="ECO:0000313" key="8">
    <source>
        <dbReference type="EMBL" id="MST60014.1"/>
    </source>
</evidence>
<protein>
    <submittedName>
        <fullName evidence="8">Site-specific integrase</fullName>
    </submittedName>
</protein>
<evidence type="ECO:0000259" key="7">
    <source>
        <dbReference type="PROSITE" id="PS51900"/>
    </source>
</evidence>
<dbReference type="CDD" id="cd01189">
    <property type="entry name" value="INT_ICEBs1_C_like"/>
    <property type="match status" value="1"/>
</dbReference>
<dbReference type="PROSITE" id="PS51898">
    <property type="entry name" value="TYR_RECOMBINASE"/>
    <property type="match status" value="1"/>
</dbReference>
<dbReference type="PANTHER" id="PTHR30349:SF64">
    <property type="entry name" value="PROPHAGE INTEGRASE INTD-RELATED"/>
    <property type="match status" value="1"/>
</dbReference>
<evidence type="ECO:0000256" key="1">
    <source>
        <dbReference type="ARBA" id="ARBA00008857"/>
    </source>
</evidence>
<dbReference type="Pfam" id="PF00589">
    <property type="entry name" value="Phage_integrase"/>
    <property type="match status" value="1"/>
</dbReference>
<gene>
    <name evidence="8" type="ORF">FYJ69_03650</name>
</gene>
<evidence type="ECO:0000256" key="2">
    <source>
        <dbReference type="ARBA" id="ARBA00023125"/>
    </source>
</evidence>
<comment type="caution">
    <text evidence="8">The sequence shown here is derived from an EMBL/GenBank/DDBJ whole genome shotgun (WGS) entry which is preliminary data.</text>
</comment>
<dbReference type="GO" id="GO:0003677">
    <property type="term" value="F:DNA binding"/>
    <property type="evidence" value="ECO:0007669"/>
    <property type="project" value="UniProtKB-UniRule"/>
</dbReference>
<feature type="domain" description="Tyr recombinase" evidence="6">
    <location>
        <begin position="179"/>
        <end position="383"/>
    </location>
</feature>
<dbReference type="InterPro" id="IPR044068">
    <property type="entry name" value="CB"/>
</dbReference>
<feature type="compositionally biased region" description="Basic and acidic residues" evidence="5">
    <location>
        <begin position="252"/>
        <end position="262"/>
    </location>
</feature>
<name>A0A6N7X9C2_9ACTN</name>
<dbReference type="InterPro" id="IPR002104">
    <property type="entry name" value="Integrase_catalytic"/>
</dbReference>
<sequence>MGAKADPVVLAQRLVLRRAPDGRLCMRIYLGRSKVTGRAVRPQLSFPAGTPMEEAVPAARRWAVRQYAAWGLGASSNVGELMDVWLDLMRKQGAKRSTLDAYGVCCGHAAPLRAMDIGDVRPVDVRALLADMTGRGYARRTVQLERSVLGRFWREMRELGVTDGDPVSGARLPPEAGAGVPKALDRAQAMALEEALAEDAFHDVGSVRGAQLRELAFGSWLALKTGLRVGEVCALRRADYDELPGPTLRVRGTVDKHGERHPTTKGGRPRSVALSEPVAGRVREHMAWSGDEYGGGPSSPLVTLGRGFVRPTTLSRWLKRRARELGLPPWVHFHTLRHTHATLLVASGVDPKTVSERLGHADVATTLRYYGHVMPGRDAEAASRFDEIMGDGGVR</sequence>
<dbReference type="InterPro" id="IPR010998">
    <property type="entry name" value="Integrase_recombinase_N"/>
</dbReference>
<evidence type="ECO:0000256" key="5">
    <source>
        <dbReference type="SAM" id="MobiDB-lite"/>
    </source>
</evidence>
<dbReference type="Gene3D" id="1.10.443.10">
    <property type="entry name" value="Intergrase catalytic core"/>
    <property type="match status" value="1"/>
</dbReference>
<feature type="region of interest" description="Disordered" evidence="5">
    <location>
        <begin position="249"/>
        <end position="274"/>
    </location>
</feature>
<evidence type="ECO:0000259" key="6">
    <source>
        <dbReference type="PROSITE" id="PS51898"/>
    </source>
</evidence>
<accession>A0A6N7X9C2</accession>
<dbReference type="InterPro" id="IPR013762">
    <property type="entry name" value="Integrase-like_cat_sf"/>
</dbReference>
<proteinExistence type="inferred from homology"/>
<reference evidence="8 9" key="1">
    <citation type="submission" date="2019-08" db="EMBL/GenBank/DDBJ databases">
        <title>In-depth cultivation of the pig gut microbiome towards novel bacterial diversity and tailored functional studies.</title>
        <authorList>
            <person name="Wylensek D."/>
            <person name="Hitch T.C.A."/>
            <person name="Clavel T."/>
        </authorList>
    </citation>
    <scope>NUCLEOTIDE SEQUENCE [LARGE SCALE GENOMIC DNA]</scope>
    <source>
        <strain evidence="8 9">WB01_CNA04</strain>
    </source>
</reference>
<organism evidence="8 9">
    <name type="scientific">Parafannyhessea umbonata</name>
    <dbReference type="NCBI Taxonomy" id="604330"/>
    <lineage>
        <taxon>Bacteria</taxon>
        <taxon>Bacillati</taxon>
        <taxon>Actinomycetota</taxon>
        <taxon>Coriobacteriia</taxon>
        <taxon>Coriobacteriales</taxon>
        <taxon>Atopobiaceae</taxon>
        <taxon>Parafannyhessea</taxon>
    </lineage>
</organism>
<keyword evidence="3" id="KW-0233">DNA recombination</keyword>
<dbReference type="Proteomes" id="UP000434342">
    <property type="component" value="Unassembled WGS sequence"/>
</dbReference>
<dbReference type="SUPFAM" id="SSF56349">
    <property type="entry name" value="DNA breaking-rejoining enzymes"/>
    <property type="match status" value="1"/>
</dbReference>
<dbReference type="PANTHER" id="PTHR30349">
    <property type="entry name" value="PHAGE INTEGRASE-RELATED"/>
    <property type="match status" value="1"/>
</dbReference>
<dbReference type="Gene3D" id="1.10.150.130">
    <property type="match status" value="1"/>
</dbReference>
<evidence type="ECO:0000256" key="4">
    <source>
        <dbReference type="PROSITE-ProRule" id="PRU01248"/>
    </source>
</evidence>
<dbReference type="PROSITE" id="PS51900">
    <property type="entry name" value="CB"/>
    <property type="match status" value="1"/>
</dbReference>
<feature type="domain" description="Core-binding (CB)" evidence="7">
    <location>
        <begin position="76"/>
        <end position="157"/>
    </location>
</feature>
<comment type="similarity">
    <text evidence="1">Belongs to the 'phage' integrase family.</text>
</comment>
<dbReference type="GO" id="GO:0015074">
    <property type="term" value="P:DNA integration"/>
    <property type="evidence" value="ECO:0007669"/>
    <property type="project" value="InterPro"/>
</dbReference>
<dbReference type="RefSeq" id="WP_154540081.1">
    <property type="nucleotide sequence ID" value="NZ_VUND01000001.1"/>
</dbReference>
<dbReference type="AlphaFoldDB" id="A0A6N7X9C2"/>
<keyword evidence="2 4" id="KW-0238">DNA-binding</keyword>
<evidence type="ECO:0000313" key="9">
    <source>
        <dbReference type="Proteomes" id="UP000434342"/>
    </source>
</evidence>
<evidence type="ECO:0000256" key="3">
    <source>
        <dbReference type="ARBA" id="ARBA00023172"/>
    </source>
</evidence>